<name>A0A1G1KR73_9BACT</name>
<organism evidence="1 2">
    <name type="scientific">Candidatus Danuiimicrobium aquiferis</name>
    <dbReference type="NCBI Taxonomy" id="1801832"/>
    <lineage>
        <taxon>Bacteria</taxon>
        <taxon>Pseudomonadati</taxon>
        <taxon>Candidatus Omnitrophota</taxon>
        <taxon>Candidatus Danuiimicrobium</taxon>
    </lineage>
</organism>
<proteinExistence type="predicted"/>
<evidence type="ECO:0000313" key="2">
    <source>
        <dbReference type="Proteomes" id="UP000178187"/>
    </source>
</evidence>
<dbReference type="EMBL" id="MHFR01000064">
    <property type="protein sequence ID" value="OGW95355.1"/>
    <property type="molecule type" value="Genomic_DNA"/>
</dbReference>
<gene>
    <name evidence="1" type="ORF">A3G33_06095</name>
</gene>
<dbReference type="Proteomes" id="UP000178187">
    <property type="component" value="Unassembled WGS sequence"/>
</dbReference>
<reference evidence="1 2" key="1">
    <citation type="journal article" date="2016" name="Nat. Commun.">
        <title>Thousands of microbial genomes shed light on interconnected biogeochemical processes in an aquifer system.</title>
        <authorList>
            <person name="Anantharaman K."/>
            <person name="Brown C.T."/>
            <person name="Hug L.A."/>
            <person name="Sharon I."/>
            <person name="Castelle C.J."/>
            <person name="Probst A.J."/>
            <person name="Thomas B.C."/>
            <person name="Singh A."/>
            <person name="Wilkins M.J."/>
            <person name="Karaoz U."/>
            <person name="Brodie E.L."/>
            <person name="Williams K.H."/>
            <person name="Hubbard S.S."/>
            <person name="Banfield J.F."/>
        </authorList>
    </citation>
    <scope>NUCLEOTIDE SEQUENCE [LARGE SCALE GENOMIC DNA]</scope>
</reference>
<comment type="caution">
    <text evidence="1">The sequence shown here is derived from an EMBL/GenBank/DDBJ whole genome shotgun (WGS) entry which is preliminary data.</text>
</comment>
<evidence type="ECO:0000313" key="1">
    <source>
        <dbReference type="EMBL" id="OGW95355.1"/>
    </source>
</evidence>
<protein>
    <submittedName>
        <fullName evidence="1">Uncharacterized protein</fullName>
    </submittedName>
</protein>
<sequence>MNNPKHIFNERQGRYKLKKLTEGSATPFLFMVYEDLIKNRKKAEVLGSAPGRLRTLFDLFGAPDSKYR</sequence>
<dbReference type="AlphaFoldDB" id="A0A1G1KR73"/>
<accession>A0A1G1KR73</accession>